<dbReference type="Pfam" id="PF03810">
    <property type="entry name" value="IBN_N"/>
    <property type="match status" value="1"/>
</dbReference>
<dbReference type="Gene3D" id="1.25.10.10">
    <property type="entry name" value="Leucine-rich Repeat Variant"/>
    <property type="match status" value="1"/>
</dbReference>
<evidence type="ECO:0000256" key="4">
    <source>
        <dbReference type="ARBA" id="ARBA00023242"/>
    </source>
</evidence>
<comment type="subcellular location">
    <subcellularLocation>
        <location evidence="1">Nucleus</location>
    </subcellularLocation>
</comment>
<dbReference type="Proteomes" id="UP000750711">
    <property type="component" value="Unassembled WGS sequence"/>
</dbReference>
<evidence type="ECO:0000256" key="3">
    <source>
        <dbReference type="ARBA" id="ARBA00022448"/>
    </source>
</evidence>
<dbReference type="PROSITE" id="PS50166">
    <property type="entry name" value="IMPORTIN_B_NT"/>
    <property type="match status" value="1"/>
</dbReference>
<dbReference type="EMBL" id="JAGHQM010001029">
    <property type="protein sequence ID" value="KAH0556736.1"/>
    <property type="molecule type" value="Genomic_DNA"/>
</dbReference>
<dbReference type="GO" id="GO:0006606">
    <property type="term" value="P:protein import into nucleus"/>
    <property type="evidence" value="ECO:0007669"/>
    <property type="project" value="TreeGrafter"/>
</dbReference>
<gene>
    <name evidence="6" type="ORF">GP486_005475</name>
</gene>
<comment type="similarity">
    <text evidence="2">Belongs to the importin beta family.</text>
</comment>
<dbReference type="Pfam" id="PF25758">
    <property type="entry name" value="TPR_IPO11"/>
    <property type="match status" value="1"/>
</dbReference>
<organism evidence="6 7">
    <name type="scientific">Trichoglossum hirsutum</name>
    <dbReference type="NCBI Taxonomy" id="265104"/>
    <lineage>
        <taxon>Eukaryota</taxon>
        <taxon>Fungi</taxon>
        <taxon>Dikarya</taxon>
        <taxon>Ascomycota</taxon>
        <taxon>Pezizomycotina</taxon>
        <taxon>Geoglossomycetes</taxon>
        <taxon>Geoglossales</taxon>
        <taxon>Geoglossaceae</taxon>
        <taxon>Trichoglossum</taxon>
    </lineage>
</organism>
<sequence length="946" mass="106823">MEPIELPAEANPLTALNLFNVLSRADVFVDRALPLEIRYLAIIQLKNGIDKYWRRHAHNSISREDRSLIRSRLLESGAGEPNQRLAIQNALVISKIVRYDYPTEWPDVMSSIVLFLRKSLQEPNTNPLYLPRTLLILLYIIKELTRVRLQRSRANLQSVAPEAFNIIGQIYVDKVQRWKNFLEGGGEDEGGAIENIEQSLLTIRVIRRLLITGYEFPNRDKGVREFWTILRMHFAYFLSIVVRDSQMLADEVQGLVESHLVQISKLYLDMAKGNATAFVLLPDSATLLHAYWGLISKFGETFGSKTAITSVQKRSANGEKGCNEDTPILERLCLKGVLLLRACVRMLFYPAQSIRYRQGEEKEEQKEAKEILKTQLLTDGLVREIVEVLVARFFVLREKDLQEWQEEPEEWEKTEEGEGDAWEFAVRPCCEKLFLELVINYKELLIPPLLSVFASVSTPEVKNILFKDSVYTAIGLSAAVLNGRLDFDAFLTSTLVAEVQKKQPGYSILRRRIAILIGQWVAVKISSSNRVTVYQIFQYILDKDDSLNDLVVRVTAGKQFKNVIDDWDFEVDLFVPYLPGTLGRIMALVGEVDLTETKMALLSVVAVAVERLGHHVSPYVEQIISMLPPLWARAGEEHLLKQSILAIFIKLIESTGVESRQFHSVVLPLVKMTLEPGSEMQAYLLEDTLDLWEITLKQTPSPASVDLLSLVPYIFPIFESGTMNLRKALSIVESYVVLAPKEMLSDQMRGMMFASFASILGTLKPEANGIVAHLVEIIVSAADGLGGEQAVGIVGSGLVESGFLTKLCLGLHASWESHQTTGPNKKHAPIEGIVETDYFTVLARLALTNTRVFVTALQTVETSLGQTFEEMMEWLLTEWFGHFWNIGHPVQRKLNCMALTRLLEANQKWILGRMQDLMTVWTDVITDLVEDGVEQVIPSLAFISED</sequence>
<protein>
    <recommendedName>
        <fullName evidence="5">Importin N-terminal domain-containing protein</fullName>
    </recommendedName>
</protein>
<keyword evidence="7" id="KW-1185">Reference proteome</keyword>
<evidence type="ECO:0000259" key="5">
    <source>
        <dbReference type="PROSITE" id="PS50166"/>
    </source>
</evidence>
<dbReference type="InterPro" id="IPR011989">
    <property type="entry name" value="ARM-like"/>
</dbReference>
<dbReference type="GO" id="GO:0005829">
    <property type="term" value="C:cytosol"/>
    <property type="evidence" value="ECO:0007669"/>
    <property type="project" value="TreeGrafter"/>
</dbReference>
<comment type="caution">
    <text evidence="6">The sequence shown here is derived from an EMBL/GenBank/DDBJ whole genome shotgun (WGS) entry which is preliminary data.</text>
</comment>
<dbReference type="InterPro" id="IPR016024">
    <property type="entry name" value="ARM-type_fold"/>
</dbReference>
<dbReference type="AlphaFoldDB" id="A0A9P8RMK5"/>
<evidence type="ECO:0000256" key="1">
    <source>
        <dbReference type="ARBA" id="ARBA00004123"/>
    </source>
</evidence>
<dbReference type="InterPro" id="IPR001494">
    <property type="entry name" value="Importin-beta_N"/>
</dbReference>
<dbReference type="SUPFAM" id="SSF48371">
    <property type="entry name" value="ARM repeat"/>
    <property type="match status" value="1"/>
</dbReference>
<dbReference type="InterPro" id="IPR058669">
    <property type="entry name" value="TPR_IPO7/11-like"/>
</dbReference>
<dbReference type="GO" id="GO:0005635">
    <property type="term" value="C:nuclear envelope"/>
    <property type="evidence" value="ECO:0007669"/>
    <property type="project" value="TreeGrafter"/>
</dbReference>
<evidence type="ECO:0000313" key="6">
    <source>
        <dbReference type="EMBL" id="KAH0556736.1"/>
    </source>
</evidence>
<proteinExistence type="inferred from homology"/>
<keyword evidence="3" id="KW-0813">Transport</keyword>
<dbReference type="PANTHER" id="PTHR10997:SF7">
    <property type="entry name" value="IMPORTIN-11"/>
    <property type="match status" value="1"/>
</dbReference>
<dbReference type="GO" id="GO:0031267">
    <property type="term" value="F:small GTPase binding"/>
    <property type="evidence" value="ECO:0007669"/>
    <property type="project" value="InterPro"/>
</dbReference>
<evidence type="ECO:0000313" key="7">
    <source>
        <dbReference type="Proteomes" id="UP000750711"/>
    </source>
</evidence>
<dbReference type="FunFam" id="1.25.10.10:FF:000362">
    <property type="entry name" value="Importin 11, putative"/>
    <property type="match status" value="1"/>
</dbReference>
<evidence type="ECO:0000256" key="2">
    <source>
        <dbReference type="ARBA" id="ARBA00007991"/>
    </source>
</evidence>
<reference evidence="6" key="1">
    <citation type="submission" date="2021-03" db="EMBL/GenBank/DDBJ databases">
        <title>Comparative genomics and phylogenomic investigation of the class Geoglossomycetes provide insights into ecological specialization and systematics.</title>
        <authorList>
            <person name="Melie T."/>
            <person name="Pirro S."/>
            <person name="Miller A.N."/>
            <person name="Quandt A."/>
        </authorList>
    </citation>
    <scope>NUCLEOTIDE SEQUENCE</scope>
    <source>
        <strain evidence="6">CAQ_001_2017</strain>
    </source>
</reference>
<keyword evidence="4" id="KW-0539">Nucleus</keyword>
<dbReference type="PANTHER" id="PTHR10997">
    <property type="entry name" value="IMPORTIN-7, 8, 11"/>
    <property type="match status" value="1"/>
</dbReference>
<accession>A0A9P8RMK5</accession>
<feature type="domain" description="Importin N-terminal" evidence="5">
    <location>
        <begin position="26"/>
        <end position="79"/>
    </location>
</feature>
<name>A0A9P8RMK5_9PEZI</name>